<protein>
    <submittedName>
        <fullName evidence="6">Putative MFS family arabinose efflux permease</fullName>
    </submittedName>
</protein>
<evidence type="ECO:0000256" key="1">
    <source>
        <dbReference type="ARBA" id="ARBA00022692"/>
    </source>
</evidence>
<dbReference type="Gene3D" id="1.20.1250.20">
    <property type="entry name" value="MFS general substrate transporter like domains"/>
    <property type="match status" value="1"/>
</dbReference>
<proteinExistence type="predicted"/>
<dbReference type="GO" id="GO:0022857">
    <property type="term" value="F:transmembrane transporter activity"/>
    <property type="evidence" value="ECO:0007669"/>
    <property type="project" value="InterPro"/>
</dbReference>
<evidence type="ECO:0000256" key="2">
    <source>
        <dbReference type="ARBA" id="ARBA00022989"/>
    </source>
</evidence>
<keyword evidence="1 4" id="KW-0812">Transmembrane</keyword>
<dbReference type="EMBL" id="QKYU01000003">
    <property type="protein sequence ID" value="PZW49085.1"/>
    <property type="molecule type" value="Genomic_DNA"/>
</dbReference>
<dbReference type="SUPFAM" id="SSF103473">
    <property type="entry name" value="MFS general substrate transporter"/>
    <property type="match status" value="1"/>
</dbReference>
<name>A0A2W7JAB4_9PROT</name>
<evidence type="ECO:0000256" key="3">
    <source>
        <dbReference type="ARBA" id="ARBA00023136"/>
    </source>
</evidence>
<reference evidence="6 7" key="1">
    <citation type="submission" date="2018-06" db="EMBL/GenBank/DDBJ databases">
        <title>Genomic Encyclopedia of Archaeal and Bacterial Type Strains, Phase II (KMG-II): from individual species to whole genera.</title>
        <authorList>
            <person name="Goeker M."/>
        </authorList>
    </citation>
    <scope>NUCLEOTIDE SEQUENCE [LARGE SCALE GENOMIC DNA]</scope>
    <source>
        <strain evidence="6 7">DSM 24525</strain>
    </source>
</reference>
<keyword evidence="3 4" id="KW-0472">Membrane</keyword>
<feature type="transmembrane region" description="Helical" evidence="4">
    <location>
        <begin position="134"/>
        <end position="155"/>
    </location>
</feature>
<evidence type="ECO:0000313" key="7">
    <source>
        <dbReference type="Proteomes" id="UP000249688"/>
    </source>
</evidence>
<feature type="transmembrane region" description="Helical" evidence="4">
    <location>
        <begin position="283"/>
        <end position="304"/>
    </location>
</feature>
<dbReference type="InterPro" id="IPR036259">
    <property type="entry name" value="MFS_trans_sf"/>
</dbReference>
<feature type="transmembrane region" description="Helical" evidence="4">
    <location>
        <begin position="362"/>
        <end position="380"/>
    </location>
</feature>
<dbReference type="InterPro" id="IPR020846">
    <property type="entry name" value="MFS_dom"/>
</dbReference>
<sequence length="383" mass="37809">MIARTTTVVIALGTAQTLAWACSYYLPAILAAPMAESLGLPPSAVFAAFSGALLLGAVVGPVVGRVIDHSGGRGVLAASSLVLAAGLLILAGAGGLVGLILGWAVMGLGMAMGLYDPAFATLARLYGAEARGKITGITLFAGFASTIGWPVSALLLEAFGWRGACIGWAGVQVLICLPLYLSLPRAEMPLAGSSPAAAAPPRAPPPKHAMGLLAFVFAVAAFNAGAIGAHLPGLFSAAGASPAAAVLAAALIGPAQVGARVVEFSLLRRFHPLVAARIATLTHPLGALTLAALGAPGAAGFALLHGAGNGMLTIAKGTLPLAIFGAGGYGARTGLLSIPARLAQAASPVVFGLLIAGYGVGALWLSAGLALLACGALFLLRAR</sequence>
<feature type="transmembrane region" description="Helical" evidence="4">
    <location>
        <begin position="75"/>
        <end position="94"/>
    </location>
</feature>
<dbReference type="AlphaFoldDB" id="A0A2W7JAB4"/>
<keyword evidence="7" id="KW-1185">Reference proteome</keyword>
<comment type="caution">
    <text evidence="6">The sequence shown here is derived from an EMBL/GenBank/DDBJ whole genome shotgun (WGS) entry which is preliminary data.</text>
</comment>
<feature type="transmembrane region" description="Helical" evidence="4">
    <location>
        <begin position="212"/>
        <end position="231"/>
    </location>
</feature>
<dbReference type="OrthoDB" id="7200137at2"/>
<feature type="transmembrane region" description="Helical" evidence="4">
    <location>
        <begin position="45"/>
        <end position="63"/>
    </location>
</feature>
<evidence type="ECO:0000259" key="5">
    <source>
        <dbReference type="PROSITE" id="PS50850"/>
    </source>
</evidence>
<gene>
    <name evidence="6" type="ORF">C8P66_103111</name>
</gene>
<accession>A0A2W7JAB4</accession>
<feature type="transmembrane region" description="Helical" evidence="4">
    <location>
        <begin position="161"/>
        <end position="181"/>
    </location>
</feature>
<dbReference type="Pfam" id="PF07690">
    <property type="entry name" value="MFS_1"/>
    <property type="match status" value="1"/>
</dbReference>
<dbReference type="InterPro" id="IPR011701">
    <property type="entry name" value="MFS"/>
</dbReference>
<organism evidence="6 7">
    <name type="scientific">Humitalea rosea</name>
    <dbReference type="NCBI Taxonomy" id="990373"/>
    <lineage>
        <taxon>Bacteria</taxon>
        <taxon>Pseudomonadati</taxon>
        <taxon>Pseudomonadota</taxon>
        <taxon>Alphaproteobacteria</taxon>
        <taxon>Acetobacterales</taxon>
        <taxon>Roseomonadaceae</taxon>
        <taxon>Humitalea</taxon>
    </lineage>
</organism>
<dbReference type="Proteomes" id="UP000249688">
    <property type="component" value="Unassembled WGS sequence"/>
</dbReference>
<evidence type="ECO:0000256" key="4">
    <source>
        <dbReference type="SAM" id="Phobius"/>
    </source>
</evidence>
<keyword evidence="2 4" id="KW-1133">Transmembrane helix</keyword>
<feature type="transmembrane region" description="Helical" evidence="4">
    <location>
        <begin position="100"/>
        <end position="122"/>
    </location>
</feature>
<dbReference type="PROSITE" id="PS50850">
    <property type="entry name" value="MFS"/>
    <property type="match status" value="1"/>
</dbReference>
<evidence type="ECO:0000313" key="6">
    <source>
        <dbReference type="EMBL" id="PZW49085.1"/>
    </source>
</evidence>
<dbReference type="RefSeq" id="WP_111396796.1">
    <property type="nucleotide sequence ID" value="NZ_QKYU01000003.1"/>
</dbReference>
<feature type="domain" description="Major facilitator superfamily (MFS) profile" evidence="5">
    <location>
        <begin position="1"/>
        <end position="383"/>
    </location>
</feature>